<dbReference type="Proteomes" id="UP001557470">
    <property type="component" value="Unassembled WGS sequence"/>
</dbReference>
<evidence type="ECO:0000313" key="13">
    <source>
        <dbReference type="Proteomes" id="UP001557470"/>
    </source>
</evidence>
<dbReference type="PANTHER" id="PTHR10338">
    <property type="entry name" value="INTER-ALPHA-TRYPSIN INHIBITOR HEAVY CHAIN FAMILY MEMBER"/>
    <property type="match status" value="1"/>
</dbReference>
<feature type="compositionally biased region" description="Basic and acidic residues" evidence="8">
    <location>
        <begin position="586"/>
        <end position="601"/>
    </location>
</feature>
<keyword evidence="13" id="KW-1185">Reference proteome</keyword>
<keyword evidence="3" id="KW-0964">Secreted</keyword>
<dbReference type="PROSITE" id="PS50234">
    <property type="entry name" value="VWFA"/>
    <property type="match status" value="1"/>
</dbReference>
<evidence type="ECO:0000256" key="7">
    <source>
        <dbReference type="ARBA" id="ARBA00023180"/>
    </source>
</evidence>
<feature type="signal peptide" evidence="9">
    <location>
        <begin position="1"/>
        <end position="21"/>
    </location>
</feature>
<proteinExistence type="inferred from homology"/>
<dbReference type="SMART" id="SM00609">
    <property type="entry name" value="VIT"/>
    <property type="match status" value="1"/>
</dbReference>
<dbReference type="SUPFAM" id="SSF53300">
    <property type="entry name" value="vWA-like"/>
    <property type="match status" value="1"/>
</dbReference>
<name>A0ABD0X5K3_UMBPY</name>
<feature type="compositionally biased region" description="Polar residues" evidence="8">
    <location>
        <begin position="602"/>
        <end position="619"/>
    </location>
</feature>
<dbReference type="EMBL" id="JAGEUA010000005">
    <property type="protein sequence ID" value="KAL0977756.1"/>
    <property type="molecule type" value="Genomic_DNA"/>
</dbReference>
<evidence type="ECO:0000256" key="5">
    <source>
        <dbReference type="ARBA" id="ARBA00022729"/>
    </source>
</evidence>
<evidence type="ECO:0000256" key="9">
    <source>
        <dbReference type="SAM" id="SignalP"/>
    </source>
</evidence>
<evidence type="ECO:0000259" key="10">
    <source>
        <dbReference type="PROSITE" id="PS50234"/>
    </source>
</evidence>
<evidence type="ECO:0008006" key="14">
    <source>
        <dbReference type="Google" id="ProtNLM"/>
    </source>
</evidence>
<dbReference type="SMART" id="SM00327">
    <property type="entry name" value="VWA"/>
    <property type="match status" value="1"/>
</dbReference>
<dbReference type="Pfam" id="PF08487">
    <property type="entry name" value="VIT"/>
    <property type="match status" value="1"/>
</dbReference>
<dbReference type="InterPro" id="IPR002035">
    <property type="entry name" value="VWF_A"/>
</dbReference>
<evidence type="ECO:0000259" key="11">
    <source>
        <dbReference type="PROSITE" id="PS51468"/>
    </source>
</evidence>
<dbReference type="GO" id="GO:0004867">
    <property type="term" value="F:serine-type endopeptidase inhibitor activity"/>
    <property type="evidence" value="ECO:0007669"/>
    <property type="project" value="UniProtKB-KW"/>
</dbReference>
<dbReference type="InterPro" id="IPR013694">
    <property type="entry name" value="VIT"/>
</dbReference>
<feature type="chain" id="PRO_5044831467" description="Inter-alpha-trypsin inhibitor heavy chain H3-like" evidence="9">
    <location>
        <begin position="22"/>
        <end position="927"/>
    </location>
</feature>
<evidence type="ECO:0000256" key="3">
    <source>
        <dbReference type="ARBA" id="ARBA00022525"/>
    </source>
</evidence>
<reference evidence="12 13" key="1">
    <citation type="submission" date="2024-06" db="EMBL/GenBank/DDBJ databases">
        <authorList>
            <person name="Pan Q."/>
            <person name="Wen M."/>
            <person name="Jouanno E."/>
            <person name="Zahm M."/>
            <person name="Klopp C."/>
            <person name="Cabau C."/>
            <person name="Louis A."/>
            <person name="Berthelot C."/>
            <person name="Parey E."/>
            <person name="Roest Crollius H."/>
            <person name="Montfort J."/>
            <person name="Robinson-Rechavi M."/>
            <person name="Bouchez O."/>
            <person name="Lampietro C."/>
            <person name="Lopez Roques C."/>
            <person name="Donnadieu C."/>
            <person name="Postlethwait J."/>
            <person name="Bobe J."/>
            <person name="Verreycken H."/>
            <person name="Guiguen Y."/>
        </authorList>
    </citation>
    <scope>NUCLEOTIDE SEQUENCE [LARGE SCALE GENOMIC DNA]</scope>
    <source>
        <strain evidence="12">Up_M1</strain>
        <tissue evidence="12">Testis</tissue>
    </source>
</reference>
<evidence type="ECO:0000256" key="1">
    <source>
        <dbReference type="ARBA" id="ARBA00004613"/>
    </source>
</evidence>
<comment type="similarity">
    <text evidence="2">Belongs to the ITIH family.</text>
</comment>
<feature type="domain" description="VWFA" evidence="10">
    <location>
        <begin position="271"/>
        <end position="449"/>
    </location>
</feature>
<comment type="subcellular location">
    <subcellularLocation>
        <location evidence="1">Secreted</location>
    </subcellularLocation>
</comment>
<dbReference type="Gene3D" id="3.40.50.410">
    <property type="entry name" value="von Willebrand factor, type A domain"/>
    <property type="match status" value="1"/>
</dbReference>
<keyword evidence="7" id="KW-0325">Glycoprotein</keyword>
<keyword evidence="5 9" id="KW-0732">Signal</keyword>
<feature type="region of interest" description="Disordered" evidence="8">
    <location>
        <begin position="579"/>
        <end position="659"/>
    </location>
</feature>
<organism evidence="12 13">
    <name type="scientific">Umbra pygmaea</name>
    <name type="common">Eastern mudminnow</name>
    <dbReference type="NCBI Taxonomy" id="75934"/>
    <lineage>
        <taxon>Eukaryota</taxon>
        <taxon>Metazoa</taxon>
        <taxon>Chordata</taxon>
        <taxon>Craniata</taxon>
        <taxon>Vertebrata</taxon>
        <taxon>Euteleostomi</taxon>
        <taxon>Actinopterygii</taxon>
        <taxon>Neopterygii</taxon>
        <taxon>Teleostei</taxon>
        <taxon>Protacanthopterygii</taxon>
        <taxon>Esociformes</taxon>
        <taxon>Umbridae</taxon>
        <taxon>Umbra</taxon>
    </lineage>
</organism>
<sequence length="927" mass="103584">MMEGVVVRVSLIGLLLACVTTAPTNKNRDWDIYSFHINSTVTSRYATTIITSRVANRIDASQEIEFHVKIPKNAFISKFRMTIEGQTYDGVVKQKEEAQRQYTQAVSHGQSAGIVSSVGRTLEEFKTSVNVAALSKVTFELTYEELLKRRLGKYELLIHARPMQPVANFKIDVHISEQPGIKFLEIKGGLSTKQLANAITKTQTPTEAWVYFYPSKEQQTQCDGCGDQGLNGDLVIVYDVQRKNSIGELKESEGYFVHHFAPSDLSRIPKNVVFIIDRSGSMRGRKMEQTREALLKILGDLAEDDHFGLIIFDHFVSPWKNELLQANQRNLEAAKSFAREIKENGATDINAAVLKGTDMLNRHPREGSASLLILLTDGDPTSGVTNLEMIHKNVKEAINSKFPLYCLGFGMDVNFEFLEKMALENNGVGRRIYEDSDAALQLQGFYEEVATPLLTDVQMVYLGGSNLTQTNFSQYYDGSEIVVAGQITDNNRAEFTAEVIAISKSNKVKYSETTPSEEPIKASSDSNIQRLWAYLTVKQLLDKEVKSSGNEKEKVKKETLDLCLKYGFVTPLTSMVVTKPQGEDSQVAHKPKEGEKARESMLDTQASRAHASRVNTYSQVAHKPKEGAKSRGSMQVFSGSTAFSKQSKPDRTGRVQHSKIASDTVRIQSRESSISQHAGKVELSKTFSDAVRLLKVTGNAYPESSVELDELSGHSEYLLVPILQFLLPAEGPVRPLCYAIRSGLMVKLFRDPNNELSINGELSNVGWEGYQKIAIHYKSDQLIELNTTGVTFNNGQNAIYFSWSQNINHEKDSVSLLLLDEELEVTIGSTQVFIMLYKKDWLKFLWPILTQRPTGNNITGILARPPIAYEEVQGTTMKLKIDDQEVKVTKRAVVNYNVRSTPVVSCWYIPLEIALQGTPANFTVTQL</sequence>
<dbReference type="PROSITE" id="PS51468">
    <property type="entry name" value="VIT"/>
    <property type="match status" value="1"/>
</dbReference>
<protein>
    <recommendedName>
        <fullName evidence="14">Inter-alpha-trypsin inhibitor heavy chain H3-like</fullName>
    </recommendedName>
</protein>
<evidence type="ECO:0000256" key="2">
    <source>
        <dbReference type="ARBA" id="ARBA00010158"/>
    </source>
</evidence>
<dbReference type="AlphaFoldDB" id="A0ABD0X5K3"/>
<feature type="domain" description="VIT" evidence="11">
    <location>
        <begin position="16"/>
        <end position="145"/>
    </location>
</feature>
<comment type="caution">
    <text evidence="12">The sequence shown here is derived from an EMBL/GenBank/DDBJ whole genome shotgun (WGS) entry which is preliminary data.</text>
</comment>
<dbReference type="FunFam" id="3.40.50.410:FF:000013">
    <property type="entry name" value="inter-alpha-trypsin inhibitor heavy chain H2"/>
    <property type="match status" value="1"/>
</dbReference>
<dbReference type="Pfam" id="PF00092">
    <property type="entry name" value="VWA"/>
    <property type="match status" value="1"/>
</dbReference>
<evidence type="ECO:0000256" key="6">
    <source>
        <dbReference type="ARBA" id="ARBA00022900"/>
    </source>
</evidence>
<dbReference type="PANTHER" id="PTHR10338:SF119">
    <property type="entry name" value="INTER-ALPHA-TRYPSIN INHIBITOR HEAVY CHAIN H4"/>
    <property type="match status" value="1"/>
</dbReference>
<keyword evidence="4" id="KW-0646">Protease inhibitor</keyword>
<dbReference type="InterPro" id="IPR050934">
    <property type="entry name" value="ITIH"/>
</dbReference>
<keyword evidence="6" id="KW-0722">Serine protease inhibitor</keyword>
<evidence type="ECO:0000256" key="4">
    <source>
        <dbReference type="ARBA" id="ARBA00022690"/>
    </source>
</evidence>
<feature type="compositionally biased region" description="Polar residues" evidence="8">
    <location>
        <begin position="632"/>
        <end position="646"/>
    </location>
</feature>
<dbReference type="GO" id="GO:0005576">
    <property type="term" value="C:extracellular region"/>
    <property type="evidence" value="ECO:0007669"/>
    <property type="project" value="UniProtKB-SubCell"/>
</dbReference>
<dbReference type="InterPro" id="IPR036465">
    <property type="entry name" value="vWFA_dom_sf"/>
</dbReference>
<evidence type="ECO:0000256" key="8">
    <source>
        <dbReference type="SAM" id="MobiDB-lite"/>
    </source>
</evidence>
<gene>
    <name evidence="12" type="ORF">UPYG_G00160810</name>
</gene>
<accession>A0ABD0X5K3</accession>
<evidence type="ECO:0000313" key="12">
    <source>
        <dbReference type="EMBL" id="KAL0977756.1"/>
    </source>
</evidence>